<accession>A0A6J4PI32</accession>
<reference evidence="2" key="1">
    <citation type="submission" date="2020-02" db="EMBL/GenBank/DDBJ databases">
        <authorList>
            <person name="Meier V. D."/>
        </authorList>
    </citation>
    <scope>NUCLEOTIDE SEQUENCE</scope>
    <source>
        <strain evidence="2">AVDCRST_MAG64</strain>
    </source>
</reference>
<feature type="compositionally biased region" description="Basic and acidic residues" evidence="1">
    <location>
        <begin position="81"/>
        <end position="96"/>
    </location>
</feature>
<feature type="non-terminal residue" evidence="2">
    <location>
        <position position="1"/>
    </location>
</feature>
<dbReference type="EMBL" id="CADCUQ010000590">
    <property type="protein sequence ID" value="CAA9416610.1"/>
    <property type="molecule type" value="Genomic_DNA"/>
</dbReference>
<feature type="compositionally biased region" description="Low complexity" evidence="1">
    <location>
        <begin position="110"/>
        <end position="120"/>
    </location>
</feature>
<feature type="non-terminal residue" evidence="2">
    <location>
        <position position="138"/>
    </location>
</feature>
<evidence type="ECO:0000313" key="2">
    <source>
        <dbReference type="EMBL" id="CAA9416610.1"/>
    </source>
</evidence>
<protein>
    <submittedName>
        <fullName evidence="2">Uncharacterized protein</fullName>
    </submittedName>
</protein>
<name>A0A6J4PI32_9BACT</name>
<feature type="compositionally biased region" description="Basic and acidic residues" evidence="1">
    <location>
        <begin position="46"/>
        <end position="74"/>
    </location>
</feature>
<sequence length="138" mass="14526">HADPAHQREGLPAAGVRGRAQQLHRAGEQRHPAAAADEQGGQPGDDPGRVDDRGRGAEPVRGRPDGQRDPDPRRAAAGRRAVPEHAGHDPHVDAVRVHPAGHPAGRRVRGPAVPVRAGRPAGRDAGRRAGQRADARPM</sequence>
<dbReference type="AlphaFoldDB" id="A0A6J4PI32"/>
<gene>
    <name evidence="2" type="ORF">AVDCRST_MAG64-2637</name>
</gene>
<feature type="compositionally biased region" description="Basic and acidic residues" evidence="1">
    <location>
        <begin position="121"/>
        <end position="138"/>
    </location>
</feature>
<proteinExistence type="predicted"/>
<evidence type="ECO:0000256" key="1">
    <source>
        <dbReference type="SAM" id="MobiDB-lite"/>
    </source>
</evidence>
<feature type="region of interest" description="Disordered" evidence="1">
    <location>
        <begin position="1"/>
        <end position="138"/>
    </location>
</feature>
<organism evidence="2">
    <name type="scientific">uncultured Phycisphaerae bacterium</name>
    <dbReference type="NCBI Taxonomy" id="904963"/>
    <lineage>
        <taxon>Bacteria</taxon>
        <taxon>Pseudomonadati</taxon>
        <taxon>Planctomycetota</taxon>
        <taxon>Phycisphaerae</taxon>
        <taxon>environmental samples</taxon>
    </lineage>
</organism>